<organism evidence="2">
    <name type="scientific">viral metagenome</name>
    <dbReference type="NCBI Taxonomy" id="1070528"/>
    <lineage>
        <taxon>unclassified sequences</taxon>
        <taxon>metagenomes</taxon>
        <taxon>organismal metagenomes</taxon>
    </lineage>
</organism>
<accession>A0A6C0F0H4</accession>
<keyword evidence="1" id="KW-0812">Transmembrane</keyword>
<dbReference type="EMBL" id="MN739011">
    <property type="protein sequence ID" value="QHT34967.1"/>
    <property type="molecule type" value="Genomic_DNA"/>
</dbReference>
<proteinExistence type="predicted"/>
<name>A0A6C0F0H4_9ZZZZ</name>
<feature type="transmembrane region" description="Helical" evidence="1">
    <location>
        <begin position="9"/>
        <end position="26"/>
    </location>
</feature>
<dbReference type="AlphaFoldDB" id="A0A6C0F0H4"/>
<evidence type="ECO:0000256" key="1">
    <source>
        <dbReference type="SAM" id="Phobius"/>
    </source>
</evidence>
<reference evidence="2" key="1">
    <citation type="journal article" date="2020" name="Nature">
        <title>Giant virus diversity and host interactions through global metagenomics.</title>
        <authorList>
            <person name="Schulz F."/>
            <person name="Roux S."/>
            <person name="Paez-Espino D."/>
            <person name="Jungbluth S."/>
            <person name="Walsh D.A."/>
            <person name="Denef V.J."/>
            <person name="McMahon K.D."/>
            <person name="Konstantinidis K.T."/>
            <person name="Eloe-Fadrosh E.A."/>
            <person name="Kyrpides N.C."/>
            <person name="Woyke T."/>
        </authorList>
    </citation>
    <scope>NUCLEOTIDE SEQUENCE</scope>
    <source>
        <strain evidence="2">GVMAG-M-3300009180-1</strain>
    </source>
</reference>
<keyword evidence="1" id="KW-1133">Transmembrane helix</keyword>
<evidence type="ECO:0000313" key="2">
    <source>
        <dbReference type="EMBL" id="QHT34967.1"/>
    </source>
</evidence>
<sequence>MYNNMKQEQIIIIGVGIASMLFAYLLKGNIMEGIDDKPDYSQLLMVREQTYKLISAASLINDNGKIPLKKREEAKEYVVSASKQLLEWYNNRVKGLTIPDKKTTIVELKKIWSQNKPLITSAVEEMDVMVDDQAIIARLLNSVVSNLDSIE</sequence>
<keyword evidence="1" id="KW-0472">Membrane</keyword>
<protein>
    <submittedName>
        <fullName evidence="2">Uncharacterized protein</fullName>
    </submittedName>
</protein>